<dbReference type="OrthoDB" id="9845956at2759"/>
<feature type="compositionally biased region" description="Polar residues" evidence="1">
    <location>
        <begin position="20"/>
        <end position="30"/>
    </location>
</feature>
<dbReference type="CTD" id="84066"/>
<dbReference type="Pfam" id="PF15079">
    <property type="entry name" value="Tsc35"/>
    <property type="match status" value="1"/>
</dbReference>
<evidence type="ECO:0000313" key="2">
    <source>
        <dbReference type="Ensembl" id="ENSSHAP00000031804.1"/>
    </source>
</evidence>
<accession>A0A7N4P3K0</accession>
<evidence type="ECO:0000313" key="3">
    <source>
        <dbReference type="Proteomes" id="UP000007648"/>
    </source>
</evidence>
<dbReference type="PANTHER" id="PTHR36860:SF1">
    <property type="entry name" value="TESTIS-EXPRESSED PROTEIN 35"/>
    <property type="match status" value="1"/>
</dbReference>
<feature type="region of interest" description="Disordered" evidence="1">
    <location>
        <begin position="264"/>
        <end position="285"/>
    </location>
</feature>
<keyword evidence="3" id="KW-1185">Reference proteome</keyword>
<dbReference type="PANTHER" id="PTHR36860">
    <property type="entry name" value="TESTIS-EXPRESSED PROTEIN 35"/>
    <property type="match status" value="1"/>
</dbReference>
<reference evidence="2 3" key="1">
    <citation type="journal article" date="2011" name="Proc. Natl. Acad. Sci. U.S.A.">
        <title>Genetic diversity and population structure of the endangered marsupial Sarcophilus harrisii (Tasmanian devil).</title>
        <authorList>
            <person name="Miller W."/>
            <person name="Hayes V.M."/>
            <person name="Ratan A."/>
            <person name="Petersen D.C."/>
            <person name="Wittekindt N.E."/>
            <person name="Miller J."/>
            <person name="Walenz B."/>
            <person name="Knight J."/>
            <person name="Qi J."/>
            <person name="Zhao F."/>
            <person name="Wang Q."/>
            <person name="Bedoya-Reina O.C."/>
            <person name="Katiyar N."/>
            <person name="Tomsho L.P."/>
            <person name="Kasson L.M."/>
            <person name="Hardie R.A."/>
            <person name="Woodbridge P."/>
            <person name="Tindall E.A."/>
            <person name="Bertelsen M.F."/>
            <person name="Dixon D."/>
            <person name="Pyecroft S."/>
            <person name="Helgen K.M."/>
            <person name="Lesk A.M."/>
            <person name="Pringle T.H."/>
            <person name="Patterson N."/>
            <person name="Zhang Y."/>
            <person name="Kreiss A."/>
            <person name="Woods G.M."/>
            <person name="Jones M.E."/>
            <person name="Schuster S.C."/>
        </authorList>
    </citation>
    <scope>NUCLEOTIDE SEQUENCE [LARGE SCALE GENOMIC DNA]</scope>
</reference>
<dbReference type="KEGG" id="shr:100931929"/>
<sequence length="285" mass="32874">MLTKKAEMKRSNPAMKARDNTLTPVPSSVYSPGKADRANTNYLSLRSQNHRPLQSEMETFSYLARECKGSKQDMMMAKKGGGVQDLKHELKEVREELKGKMEEIHQIKYIMNKDFDKLQELVDIMKDMQKDMDERMEVLIKLETNKKLKKHYQPATGKDSSERFSGGTYYENCLSCSQKNCSSISPKDLDQTKKISKPPIRIFEKEREVKEGKGKEKKAQIIRKSNSILQQENCHFECGHRFNHRTVVLPSDLYLSESQCRQGRSPYNMQSQNLSAPSFHPLPTS</sequence>
<evidence type="ECO:0000256" key="1">
    <source>
        <dbReference type="SAM" id="MobiDB-lite"/>
    </source>
</evidence>
<feature type="region of interest" description="Disordered" evidence="1">
    <location>
        <begin position="1"/>
        <end position="36"/>
    </location>
</feature>
<dbReference type="InterPro" id="IPR027874">
    <property type="entry name" value="Tex35"/>
</dbReference>
<feature type="compositionally biased region" description="Basic and acidic residues" evidence="1">
    <location>
        <begin position="1"/>
        <end position="10"/>
    </location>
</feature>
<proteinExistence type="predicted"/>
<dbReference type="InParanoid" id="A0A7N4P3K0"/>
<dbReference type="GeneTree" id="ENSGT00390000011962"/>
<organism evidence="2 3">
    <name type="scientific">Sarcophilus harrisii</name>
    <name type="common">Tasmanian devil</name>
    <name type="synonym">Sarcophilus laniarius</name>
    <dbReference type="NCBI Taxonomy" id="9305"/>
    <lineage>
        <taxon>Eukaryota</taxon>
        <taxon>Metazoa</taxon>
        <taxon>Chordata</taxon>
        <taxon>Craniata</taxon>
        <taxon>Vertebrata</taxon>
        <taxon>Euteleostomi</taxon>
        <taxon>Mammalia</taxon>
        <taxon>Metatheria</taxon>
        <taxon>Dasyuromorphia</taxon>
        <taxon>Dasyuridae</taxon>
        <taxon>Sarcophilus</taxon>
    </lineage>
</organism>
<dbReference type="RefSeq" id="XP_003767509.1">
    <property type="nucleotide sequence ID" value="XM_003767461.4"/>
</dbReference>
<protein>
    <submittedName>
        <fullName evidence="2">Testis expressed 35</fullName>
    </submittedName>
</protein>
<reference evidence="2" key="2">
    <citation type="submission" date="2025-08" db="UniProtKB">
        <authorList>
            <consortium name="Ensembl"/>
        </authorList>
    </citation>
    <scope>IDENTIFICATION</scope>
</reference>
<feature type="compositionally biased region" description="Polar residues" evidence="1">
    <location>
        <begin position="264"/>
        <end position="276"/>
    </location>
</feature>
<dbReference type="GeneID" id="100931929"/>
<reference evidence="2" key="3">
    <citation type="submission" date="2025-09" db="UniProtKB">
        <authorList>
            <consortium name="Ensembl"/>
        </authorList>
    </citation>
    <scope>IDENTIFICATION</scope>
</reference>
<dbReference type="FunCoup" id="A0A7N4P3K0">
    <property type="interactions" value="32"/>
</dbReference>
<dbReference type="Proteomes" id="UP000007648">
    <property type="component" value="Unassembled WGS sequence"/>
</dbReference>
<dbReference type="AlphaFoldDB" id="A0A7N4P3K0"/>
<dbReference type="Ensembl" id="ENSSHAT00000043153.1">
    <property type="protein sequence ID" value="ENSSHAP00000031804.1"/>
    <property type="gene ID" value="ENSSHAG00000027834.1"/>
</dbReference>
<name>A0A7N4P3K0_SARHA</name>
<gene>
    <name evidence="2" type="primary">TEX35</name>
</gene>